<keyword evidence="3" id="KW-0479">Metal-binding</keyword>
<keyword evidence="2" id="KW-0540">Nuclease</keyword>
<evidence type="ECO:0000256" key="9">
    <source>
        <dbReference type="ARBA" id="ARBA00038042"/>
    </source>
</evidence>
<dbReference type="FunFam" id="3.30.420.10:FF:000062">
    <property type="entry name" value="ERI1 exoribonuclease 2 isoform X1"/>
    <property type="match status" value="1"/>
</dbReference>
<feature type="region of interest" description="Disordered" evidence="13">
    <location>
        <begin position="517"/>
        <end position="554"/>
    </location>
</feature>
<feature type="domain" description="GRF-type" evidence="14">
    <location>
        <begin position="585"/>
        <end position="631"/>
    </location>
</feature>
<keyword evidence="6" id="KW-0862">Zinc</keyword>
<proteinExistence type="inferred from homology"/>
<dbReference type="SMART" id="SM00479">
    <property type="entry name" value="EXOIII"/>
    <property type="match status" value="1"/>
</dbReference>
<keyword evidence="4 12" id="KW-0863">Zinc-finger</keyword>
<evidence type="ECO:0000256" key="2">
    <source>
        <dbReference type="ARBA" id="ARBA00022722"/>
    </source>
</evidence>
<keyword evidence="7" id="KW-0269">Exonuclease</keyword>
<reference evidence="16" key="1">
    <citation type="submission" date="2025-08" db="UniProtKB">
        <authorList>
            <consortium name="RefSeq"/>
        </authorList>
    </citation>
    <scope>IDENTIFICATION</scope>
    <source>
        <tissue evidence="16">Brain</tissue>
    </source>
</reference>
<evidence type="ECO:0000256" key="4">
    <source>
        <dbReference type="ARBA" id="ARBA00022771"/>
    </source>
</evidence>
<dbReference type="InterPro" id="IPR010666">
    <property type="entry name" value="Znf_GRF"/>
</dbReference>
<sequence>MATKKLARQLGLIRKKSVAPANGNLGRSKSKQLFDYLIVIDFESTCWNDGKRHRSQEIIEFPAVLLNTSTGEIESEFHAYVQPQEHPILSEFCMELTGIKQAQVDEGVPLRICLSQFCKWVQKIQQQKKIIFTTGISDPPNSEVKLCAFVTWSDWDLGVCLECECKRKQLIKPMFLNSWIDLRVTYKIFYRRKPKGLSGALQEVGIEFLGREHSGLDDSRNTALLAWKMIRDGCLMKITRSLNKVPTKKTSSVFTRNLNTNQVEERSACNSSIQGLSIYDRELKNTVNSHEKVQMRSVGVNSSIKVQQDHLQLKSNVKAGLHNAKSYLSLFNTKSSTSVEQLPSASLNTPMQKHIRNEHLAFSTKSKSSAIGSELVLVSTTISSVNHVSDMEMSSALDCLPMLADWEDVALLPASQPEQSIDCIPSTSDSNLDTSFNSIERLMVLKEGTEETPQKSGTSKSVVYKSPHTTIYHVEEAKDPDSDASDFKLPECKSNSFNSVNATMSHPSVLGKYPHPLGSTKRNLSSPLSFPPAKKQTLTVHEEKPTTSDGSPVRNCSRKVLPSILASTVNLQEPWKSGKMTPPLCKCGRRSKRLVVSNNGPNHGKVFYCCPVGKYQENRKCCGYFKWEETLQKERANSRVLSHSPRGLTFSSPKVSHICNRNVNFSKNSLRLRPSMRN</sequence>
<organism evidence="15 16">
    <name type="scientific">Mustela putorius furo</name>
    <name type="common">European domestic ferret</name>
    <name type="synonym">Mustela furo</name>
    <dbReference type="NCBI Taxonomy" id="9669"/>
    <lineage>
        <taxon>Eukaryota</taxon>
        <taxon>Metazoa</taxon>
        <taxon>Chordata</taxon>
        <taxon>Craniata</taxon>
        <taxon>Vertebrata</taxon>
        <taxon>Euteleostomi</taxon>
        <taxon>Mammalia</taxon>
        <taxon>Eutheria</taxon>
        <taxon>Laurasiatheria</taxon>
        <taxon>Carnivora</taxon>
        <taxon>Caniformia</taxon>
        <taxon>Musteloidea</taxon>
        <taxon>Mustelidae</taxon>
        <taxon>Mustelinae</taxon>
        <taxon>Mustela</taxon>
    </lineage>
</organism>
<dbReference type="InterPro" id="IPR012337">
    <property type="entry name" value="RNaseH-like_sf"/>
</dbReference>
<protein>
    <recommendedName>
        <fullName evidence="10">ERI1 exoribonuclease 2</fullName>
    </recommendedName>
    <alternativeName>
        <fullName evidence="11">Exonuclease domain-containing protein 1</fullName>
    </alternativeName>
</protein>
<dbReference type="InterPro" id="IPR047201">
    <property type="entry name" value="ERI-1_3'hExo-like"/>
</dbReference>
<evidence type="ECO:0000256" key="3">
    <source>
        <dbReference type="ARBA" id="ARBA00022723"/>
    </source>
</evidence>
<dbReference type="Pfam" id="PF06839">
    <property type="entry name" value="Zn_ribbon_GRF"/>
    <property type="match status" value="1"/>
</dbReference>
<gene>
    <name evidence="16" type="primary">ERI2</name>
</gene>
<dbReference type="CTD" id="112479"/>
<evidence type="ECO:0000256" key="6">
    <source>
        <dbReference type="ARBA" id="ARBA00022833"/>
    </source>
</evidence>
<dbReference type="GO" id="GO:0008270">
    <property type="term" value="F:zinc ion binding"/>
    <property type="evidence" value="ECO:0007669"/>
    <property type="project" value="UniProtKB-KW"/>
</dbReference>
<dbReference type="InterPro" id="IPR036397">
    <property type="entry name" value="RNaseH_sf"/>
</dbReference>
<accession>A0A8U0T7K7</accession>
<dbReference type="GO" id="GO:0000175">
    <property type="term" value="F:3'-5'-RNA exonuclease activity"/>
    <property type="evidence" value="ECO:0007669"/>
    <property type="project" value="InterPro"/>
</dbReference>
<dbReference type="SUPFAM" id="SSF53098">
    <property type="entry name" value="Ribonuclease H-like"/>
    <property type="match status" value="1"/>
</dbReference>
<keyword evidence="15" id="KW-1185">Reference proteome</keyword>
<keyword evidence="5" id="KW-0378">Hydrolase</keyword>
<evidence type="ECO:0000256" key="12">
    <source>
        <dbReference type="PROSITE-ProRule" id="PRU01343"/>
    </source>
</evidence>
<dbReference type="Pfam" id="PF00929">
    <property type="entry name" value="RNase_T"/>
    <property type="match status" value="1"/>
</dbReference>
<evidence type="ECO:0000256" key="10">
    <source>
        <dbReference type="ARBA" id="ARBA00068097"/>
    </source>
</evidence>
<evidence type="ECO:0000256" key="5">
    <source>
        <dbReference type="ARBA" id="ARBA00022801"/>
    </source>
</evidence>
<dbReference type="GeneID" id="101674821"/>
<dbReference type="InterPro" id="IPR013520">
    <property type="entry name" value="Ribonucl_H"/>
</dbReference>
<evidence type="ECO:0000256" key="8">
    <source>
        <dbReference type="ARBA" id="ARBA00022842"/>
    </source>
</evidence>
<dbReference type="Proteomes" id="UP000000715">
    <property type="component" value="Unplaced"/>
</dbReference>
<keyword evidence="8" id="KW-0460">Magnesium</keyword>
<name>A0A8U0T7K7_MUSPF</name>
<evidence type="ECO:0000256" key="7">
    <source>
        <dbReference type="ARBA" id="ARBA00022839"/>
    </source>
</evidence>
<evidence type="ECO:0000313" key="16">
    <source>
        <dbReference type="RefSeq" id="XP_004780211.2"/>
    </source>
</evidence>
<evidence type="ECO:0000256" key="11">
    <source>
        <dbReference type="ARBA" id="ARBA00083876"/>
    </source>
</evidence>
<evidence type="ECO:0000256" key="1">
    <source>
        <dbReference type="ARBA" id="ARBA00001946"/>
    </source>
</evidence>
<dbReference type="KEGG" id="mpuf:101674821"/>
<evidence type="ECO:0000256" key="13">
    <source>
        <dbReference type="SAM" id="MobiDB-lite"/>
    </source>
</evidence>
<dbReference type="Gene3D" id="3.30.420.10">
    <property type="entry name" value="Ribonuclease H-like superfamily/Ribonuclease H"/>
    <property type="match status" value="1"/>
</dbReference>
<dbReference type="InterPro" id="IPR051274">
    <property type="entry name" value="3-5_Exoribonuclease"/>
</dbReference>
<dbReference type="AlphaFoldDB" id="A0A8U0T7K7"/>
<dbReference type="PROSITE" id="PS51999">
    <property type="entry name" value="ZF_GRF"/>
    <property type="match status" value="1"/>
</dbReference>
<comment type="similarity">
    <text evidence="9">Belongs to the ERI2 family.</text>
</comment>
<dbReference type="OrthoDB" id="448399at2759"/>
<evidence type="ECO:0000259" key="14">
    <source>
        <dbReference type="PROSITE" id="PS51999"/>
    </source>
</evidence>
<evidence type="ECO:0000313" key="15">
    <source>
        <dbReference type="Proteomes" id="UP000000715"/>
    </source>
</evidence>
<dbReference type="PANTHER" id="PTHR23044">
    <property type="entry name" value="3'-5' EXONUCLEASE ERI1-RELATED"/>
    <property type="match status" value="1"/>
</dbReference>
<dbReference type="RefSeq" id="XP_004780211.2">
    <property type="nucleotide sequence ID" value="XM_004780154.3"/>
</dbReference>
<dbReference type="GO" id="GO:0003676">
    <property type="term" value="F:nucleic acid binding"/>
    <property type="evidence" value="ECO:0007669"/>
    <property type="project" value="InterPro"/>
</dbReference>
<dbReference type="PANTHER" id="PTHR23044:SF61">
    <property type="entry name" value="3'-5' EXORIBONUCLEASE 1-RELATED"/>
    <property type="match status" value="1"/>
</dbReference>
<comment type="cofactor">
    <cofactor evidence="1">
        <name>Mg(2+)</name>
        <dbReference type="ChEBI" id="CHEBI:18420"/>
    </cofactor>
</comment>
<dbReference type="CDD" id="cd06133">
    <property type="entry name" value="ERI-1_3'hExo_like"/>
    <property type="match status" value="1"/>
</dbReference>